<name>A0A1S6JHQ4_9ACTN</name>
<accession>A0A1S6JHQ4</accession>
<reference evidence="1 2" key="1">
    <citation type="submission" date="2017-02" db="EMBL/GenBank/DDBJ databases">
        <title>Streptomyces pactum ACT12 Genome sequencing and assembly.</title>
        <authorList>
            <person name="Xue Q."/>
            <person name="Yan X."/>
            <person name="Jia L."/>
            <person name="Yan H."/>
        </authorList>
    </citation>
    <scope>NUCLEOTIDE SEQUENCE [LARGE SCALE GENOMIC DNA]</scope>
    <source>
        <strain evidence="1 2">ACT12</strain>
    </source>
</reference>
<proteinExistence type="predicted"/>
<evidence type="ECO:0000313" key="1">
    <source>
        <dbReference type="EMBL" id="AQS71297.1"/>
    </source>
</evidence>
<dbReference type="AlphaFoldDB" id="A0A1S6JHQ4"/>
<protein>
    <submittedName>
        <fullName evidence="1">Uncharacterized protein</fullName>
    </submittedName>
</protein>
<dbReference type="OrthoDB" id="3628597at2"/>
<dbReference type="Proteomes" id="UP000189443">
    <property type="component" value="Chromosome"/>
</dbReference>
<sequence>MWKRKGRKDRRTAKPVPMELCDLCDLCARVFPEDEAVSGYVPDSSAAHTTNEWFDGLRLITACCDDHFDVIKDGYAHRPFVDEELWAAKLTRALTTGPPALSMDQLGCRTGLQEPQIRAAIAWHNERMREQQRMDP</sequence>
<gene>
    <name evidence="1" type="ORF">B1H29_34365</name>
</gene>
<evidence type="ECO:0000313" key="2">
    <source>
        <dbReference type="Proteomes" id="UP000189443"/>
    </source>
</evidence>
<organism evidence="1 2">
    <name type="scientific">Streptomyces pactum</name>
    <dbReference type="NCBI Taxonomy" id="68249"/>
    <lineage>
        <taxon>Bacteria</taxon>
        <taxon>Bacillati</taxon>
        <taxon>Actinomycetota</taxon>
        <taxon>Actinomycetes</taxon>
        <taxon>Kitasatosporales</taxon>
        <taxon>Streptomycetaceae</taxon>
        <taxon>Streptomyces</taxon>
    </lineage>
</organism>
<dbReference type="KEGG" id="spac:B1H29_34365"/>
<keyword evidence="2" id="KW-1185">Reference proteome</keyword>
<dbReference type="EMBL" id="CP019724">
    <property type="protein sequence ID" value="AQS71297.1"/>
    <property type="molecule type" value="Genomic_DNA"/>
</dbReference>
<dbReference type="STRING" id="68249.BC342_01700"/>
<dbReference type="RefSeq" id="WP_055420238.1">
    <property type="nucleotide sequence ID" value="NZ_CP019724.1"/>
</dbReference>